<name>A0ABP9MXG4_9GAMM</name>
<feature type="transmembrane region" description="Helical" evidence="1">
    <location>
        <begin position="5"/>
        <end position="23"/>
    </location>
</feature>
<protein>
    <submittedName>
        <fullName evidence="2">Uncharacterized protein</fullName>
    </submittedName>
</protein>
<comment type="caution">
    <text evidence="2">The sequence shown here is derived from an EMBL/GenBank/DDBJ whole genome shotgun (WGS) entry which is preliminary data.</text>
</comment>
<keyword evidence="3" id="KW-1185">Reference proteome</keyword>
<keyword evidence="1" id="KW-0812">Transmembrane</keyword>
<organism evidence="2 3">
    <name type="scientific">Wohlfahrtiimonas larvae</name>
    <dbReference type="NCBI Taxonomy" id="1157986"/>
    <lineage>
        <taxon>Bacteria</taxon>
        <taxon>Pseudomonadati</taxon>
        <taxon>Pseudomonadota</taxon>
        <taxon>Gammaproteobacteria</taxon>
        <taxon>Cardiobacteriales</taxon>
        <taxon>Ignatzschineriaceae</taxon>
        <taxon>Wohlfahrtiimonas</taxon>
    </lineage>
</organism>
<evidence type="ECO:0000313" key="2">
    <source>
        <dbReference type="EMBL" id="GAA5100339.1"/>
    </source>
</evidence>
<dbReference type="EMBL" id="BAABKE010000004">
    <property type="protein sequence ID" value="GAA5100339.1"/>
    <property type="molecule type" value="Genomic_DNA"/>
</dbReference>
<dbReference type="RefSeq" id="WP_143691366.1">
    <property type="nucleotide sequence ID" value="NZ_BAABKE010000004.1"/>
</dbReference>
<evidence type="ECO:0000313" key="3">
    <source>
        <dbReference type="Proteomes" id="UP001500631"/>
    </source>
</evidence>
<reference evidence="3" key="1">
    <citation type="journal article" date="2019" name="Int. J. Syst. Evol. Microbiol.">
        <title>The Global Catalogue of Microorganisms (GCM) 10K type strain sequencing project: providing services to taxonomists for standard genome sequencing and annotation.</title>
        <authorList>
            <consortium name="The Broad Institute Genomics Platform"/>
            <consortium name="The Broad Institute Genome Sequencing Center for Infectious Disease"/>
            <person name="Wu L."/>
            <person name="Ma J."/>
        </authorList>
    </citation>
    <scope>NUCLEOTIDE SEQUENCE [LARGE SCALE GENOMIC DNA]</scope>
    <source>
        <strain evidence="3">JCM 18424</strain>
    </source>
</reference>
<feature type="transmembrane region" description="Helical" evidence="1">
    <location>
        <begin position="35"/>
        <end position="58"/>
    </location>
</feature>
<accession>A0ABP9MXG4</accession>
<gene>
    <name evidence="2" type="ORF">GCM10023338_14950</name>
</gene>
<proteinExistence type="predicted"/>
<feature type="transmembrane region" description="Helical" evidence="1">
    <location>
        <begin position="122"/>
        <end position="147"/>
    </location>
</feature>
<feature type="transmembrane region" description="Helical" evidence="1">
    <location>
        <begin position="79"/>
        <end position="102"/>
    </location>
</feature>
<dbReference type="Proteomes" id="UP001500631">
    <property type="component" value="Unassembled WGS sequence"/>
</dbReference>
<evidence type="ECO:0000256" key="1">
    <source>
        <dbReference type="SAM" id="Phobius"/>
    </source>
</evidence>
<keyword evidence="1" id="KW-1133">Transmembrane helix</keyword>
<sequence>MTVLIVVGIIVALVILAGVIMFFNEHCEDKFDHAFFTKPMLIILGIAGGLFIWGVSWYNSSIVNAKGYELFGIIFTSETLNGIVLVIIALLIYLGVAIYNFVVTNWIYGFFGTLVQFSLLSIIAYFGVILVVGYFAIMFMLTIFASADNRSHY</sequence>
<keyword evidence="1" id="KW-0472">Membrane</keyword>